<reference evidence="5" key="1">
    <citation type="journal article" date="2023" name="Int. J. Syst. Evol. Microbiol.">
        <title>&lt;i&gt;Holtiella tumoricola&lt;/i&gt; gen. nov. sp. nov., isolated from a human clinical sample.</title>
        <authorList>
            <person name="Allen-Vercoe E."/>
            <person name="Daigneault M.C."/>
            <person name="Vancuren S.J."/>
            <person name="Cochrane K."/>
            <person name="O'Neal L.L."/>
            <person name="Sankaranarayanan K."/>
            <person name="Lawson P.A."/>
        </authorList>
    </citation>
    <scope>NUCLEOTIDE SEQUENCE</scope>
    <source>
        <strain evidence="5">CC70A</strain>
    </source>
</reference>
<dbReference type="RefSeq" id="WP_053984306.1">
    <property type="nucleotide sequence ID" value="NZ_JAQIFT010000016.1"/>
</dbReference>
<proteinExistence type="predicted"/>
<dbReference type="PROSITE" id="PS51671">
    <property type="entry name" value="ACT"/>
    <property type="match status" value="1"/>
</dbReference>
<evidence type="ECO:0000313" key="6">
    <source>
        <dbReference type="Proteomes" id="UP001169242"/>
    </source>
</evidence>
<dbReference type="EMBL" id="JAQIFT010000016">
    <property type="protein sequence ID" value="MDA3730753.1"/>
    <property type="molecule type" value="Genomic_DNA"/>
</dbReference>
<dbReference type="InterPro" id="IPR045865">
    <property type="entry name" value="ACT-like_dom_sf"/>
</dbReference>
<feature type="domain" description="CBS" evidence="3">
    <location>
        <begin position="7"/>
        <end position="64"/>
    </location>
</feature>
<gene>
    <name evidence="5" type="ORF">PBV87_04460</name>
</gene>
<protein>
    <submittedName>
        <fullName evidence="5">CBS domain-containing protein</fullName>
    </submittedName>
</protein>
<keyword evidence="6" id="KW-1185">Reference proteome</keyword>
<name>A0AA42DL95_9FIRM</name>
<dbReference type="Proteomes" id="UP001169242">
    <property type="component" value="Unassembled WGS sequence"/>
</dbReference>
<dbReference type="InterPro" id="IPR051257">
    <property type="entry name" value="Diverse_CBS-Domain"/>
</dbReference>
<dbReference type="InterPro" id="IPR046342">
    <property type="entry name" value="CBS_dom_sf"/>
</dbReference>
<feature type="domain" description="ACT" evidence="4">
    <location>
        <begin position="137"/>
        <end position="210"/>
    </location>
</feature>
<accession>A0AA42DL95</accession>
<dbReference type="AlphaFoldDB" id="A0AA42DL95"/>
<organism evidence="5 6">
    <name type="scientific">Holtiella tumoricola</name>
    <dbReference type="NCBI Taxonomy" id="3018743"/>
    <lineage>
        <taxon>Bacteria</taxon>
        <taxon>Bacillati</taxon>
        <taxon>Bacillota</taxon>
        <taxon>Clostridia</taxon>
        <taxon>Lachnospirales</taxon>
        <taxon>Cellulosilyticaceae</taxon>
        <taxon>Holtiella</taxon>
    </lineage>
</organism>
<dbReference type="SUPFAM" id="SSF55021">
    <property type="entry name" value="ACT-like"/>
    <property type="match status" value="1"/>
</dbReference>
<evidence type="ECO:0000256" key="1">
    <source>
        <dbReference type="ARBA" id="ARBA00023122"/>
    </source>
</evidence>
<dbReference type="PANTHER" id="PTHR43080:SF2">
    <property type="entry name" value="CBS DOMAIN-CONTAINING PROTEIN"/>
    <property type="match status" value="1"/>
</dbReference>
<dbReference type="PROSITE" id="PS51371">
    <property type="entry name" value="CBS"/>
    <property type="match status" value="2"/>
</dbReference>
<keyword evidence="1 2" id="KW-0129">CBS domain</keyword>
<dbReference type="InterPro" id="IPR000644">
    <property type="entry name" value="CBS_dom"/>
</dbReference>
<dbReference type="Pfam" id="PF00571">
    <property type="entry name" value="CBS"/>
    <property type="match status" value="2"/>
</dbReference>
<comment type="caution">
    <text evidence="5">The sequence shown here is derived from an EMBL/GenBank/DDBJ whole genome shotgun (WGS) entry which is preliminary data.</text>
</comment>
<dbReference type="PANTHER" id="PTHR43080">
    <property type="entry name" value="CBS DOMAIN-CONTAINING PROTEIN CBSX3, MITOCHONDRIAL"/>
    <property type="match status" value="1"/>
</dbReference>
<evidence type="ECO:0000313" key="5">
    <source>
        <dbReference type="EMBL" id="MDA3730753.1"/>
    </source>
</evidence>
<sequence length="210" mass="23604">MLVKNIMIPVEKLTVVDVQTTIADTIALIDTNHLLSLPVVTGKKFVGVISKKYIFEEYFNGSEEKEIFLKRPIVELMKTKIAAVKERDLVEVPGQVLAEHNLQFVPVENEKGEFIGIVTHKAIFKTFNKILGVGHTRIEVTTRDVKGRLATLTEIITKQGVNIISIAEIDIEVMNLREIILRVDVKNVKALIQALNEGGFTVRRVDECNE</sequence>
<dbReference type="SUPFAM" id="SSF54631">
    <property type="entry name" value="CBS-domain pair"/>
    <property type="match status" value="1"/>
</dbReference>
<evidence type="ECO:0000256" key="2">
    <source>
        <dbReference type="PROSITE-ProRule" id="PRU00703"/>
    </source>
</evidence>
<dbReference type="Gene3D" id="3.10.580.10">
    <property type="entry name" value="CBS-domain"/>
    <property type="match status" value="1"/>
</dbReference>
<dbReference type="InterPro" id="IPR002912">
    <property type="entry name" value="ACT_dom"/>
</dbReference>
<feature type="domain" description="CBS" evidence="3">
    <location>
        <begin position="77"/>
        <end position="133"/>
    </location>
</feature>
<dbReference type="Pfam" id="PF01842">
    <property type="entry name" value="ACT"/>
    <property type="match status" value="1"/>
</dbReference>
<evidence type="ECO:0000259" key="4">
    <source>
        <dbReference type="PROSITE" id="PS51671"/>
    </source>
</evidence>
<evidence type="ECO:0000259" key="3">
    <source>
        <dbReference type="PROSITE" id="PS51371"/>
    </source>
</evidence>